<evidence type="ECO:0000256" key="1">
    <source>
        <dbReference type="ARBA" id="ARBA00004123"/>
    </source>
</evidence>
<evidence type="ECO:0000256" key="3">
    <source>
        <dbReference type="ARBA" id="ARBA00022737"/>
    </source>
</evidence>
<dbReference type="AlphaFoldDB" id="A0A914V9K9"/>
<evidence type="ECO:0000259" key="9">
    <source>
        <dbReference type="PROSITE" id="PS50157"/>
    </source>
</evidence>
<feature type="domain" description="C2H2-type" evidence="9">
    <location>
        <begin position="482"/>
        <end position="510"/>
    </location>
</feature>
<evidence type="ECO:0000313" key="10">
    <source>
        <dbReference type="Proteomes" id="UP000887566"/>
    </source>
</evidence>
<feature type="region of interest" description="Disordered" evidence="8">
    <location>
        <begin position="321"/>
        <end position="360"/>
    </location>
</feature>
<feature type="domain" description="C2H2-type" evidence="9">
    <location>
        <begin position="399"/>
        <end position="426"/>
    </location>
</feature>
<dbReference type="GO" id="GO:0000981">
    <property type="term" value="F:DNA-binding transcription factor activity, RNA polymerase II-specific"/>
    <property type="evidence" value="ECO:0007669"/>
    <property type="project" value="TreeGrafter"/>
</dbReference>
<dbReference type="GO" id="GO:0008270">
    <property type="term" value="F:zinc ion binding"/>
    <property type="evidence" value="ECO:0007669"/>
    <property type="project" value="UniProtKB-KW"/>
</dbReference>
<dbReference type="SUPFAM" id="SSF57667">
    <property type="entry name" value="beta-beta-alpha zinc fingers"/>
    <property type="match status" value="2"/>
</dbReference>
<dbReference type="PANTHER" id="PTHR23226:SF416">
    <property type="entry name" value="FI01424P"/>
    <property type="match status" value="1"/>
</dbReference>
<keyword evidence="10" id="KW-1185">Reference proteome</keyword>
<dbReference type="Proteomes" id="UP000887566">
    <property type="component" value="Unplaced"/>
</dbReference>
<dbReference type="Gene3D" id="3.30.160.60">
    <property type="entry name" value="Classic Zinc Finger"/>
    <property type="match status" value="2"/>
</dbReference>
<feature type="compositionally biased region" description="Polar residues" evidence="8">
    <location>
        <begin position="587"/>
        <end position="597"/>
    </location>
</feature>
<dbReference type="InterPro" id="IPR036236">
    <property type="entry name" value="Znf_C2H2_sf"/>
</dbReference>
<dbReference type="Pfam" id="PF00096">
    <property type="entry name" value="zf-C2H2"/>
    <property type="match status" value="3"/>
</dbReference>
<dbReference type="GO" id="GO:0000978">
    <property type="term" value="F:RNA polymerase II cis-regulatory region sequence-specific DNA binding"/>
    <property type="evidence" value="ECO:0007669"/>
    <property type="project" value="TreeGrafter"/>
</dbReference>
<name>A0A914V9K9_9BILA</name>
<dbReference type="GO" id="GO:0005634">
    <property type="term" value="C:nucleus"/>
    <property type="evidence" value="ECO:0007669"/>
    <property type="project" value="UniProtKB-SubCell"/>
</dbReference>
<evidence type="ECO:0000313" key="11">
    <source>
        <dbReference type="WBParaSite" id="PSAMB.scaffold1698size28626.g14422.t1"/>
    </source>
</evidence>
<evidence type="ECO:0000256" key="8">
    <source>
        <dbReference type="SAM" id="MobiDB-lite"/>
    </source>
</evidence>
<dbReference type="PROSITE" id="PS50157">
    <property type="entry name" value="ZINC_FINGER_C2H2_2"/>
    <property type="match status" value="4"/>
</dbReference>
<feature type="domain" description="C2H2-type" evidence="9">
    <location>
        <begin position="455"/>
        <end position="477"/>
    </location>
</feature>
<keyword evidence="5" id="KW-0862">Zinc</keyword>
<keyword evidence="4 7" id="KW-0863">Zinc-finger</keyword>
<dbReference type="WBParaSite" id="PSAMB.scaffold1698size28626.g14422.t1">
    <property type="protein sequence ID" value="PSAMB.scaffold1698size28626.g14422.t1"/>
    <property type="gene ID" value="PSAMB.scaffold1698size28626.g14422"/>
</dbReference>
<evidence type="ECO:0000256" key="7">
    <source>
        <dbReference type="PROSITE-ProRule" id="PRU00042"/>
    </source>
</evidence>
<protein>
    <submittedName>
        <fullName evidence="11">C2H2-type domain-containing protein</fullName>
    </submittedName>
</protein>
<organism evidence="10 11">
    <name type="scientific">Plectus sambesii</name>
    <dbReference type="NCBI Taxonomy" id="2011161"/>
    <lineage>
        <taxon>Eukaryota</taxon>
        <taxon>Metazoa</taxon>
        <taxon>Ecdysozoa</taxon>
        <taxon>Nematoda</taxon>
        <taxon>Chromadorea</taxon>
        <taxon>Plectida</taxon>
        <taxon>Plectina</taxon>
        <taxon>Plectoidea</taxon>
        <taxon>Plectidae</taxon>
        <taxon>Plectus</taxon>
    </lineage>
</organism>
<feature type="domain" description="C2H2-type" evidence="9">
    <location>
        <begin position="427"/>
        <end position="454"/>
    </location>
</feature>
<feature type="compositionally biased region" description="Low complexity" evidence="8">
    <location>
        <begin position="348"/>
        <end position="360"/>
    </location>
</feature>
<evidence type="ECO:0000256" key="2">
    <source>
        <dbReference type="ARBA" id="ARBA00022723"/>
    </source>
</evidence>
<sequence>MDFSQVVALSDCQLVLAFARRIVDSNKNSFYFECCLLPGVCEVAVCSVEKESPAFERIRKHLKRHVSVINKNRNDIFHGIFTPLPAYHLETDEQQYSIEPEASSSTLNILHLPQAAVEKLSDSLYSVAVKHTADNDSIIFLFDLSKKSVTSQSVQFPVGFESSNFARMTSDDVIYKFGPISRSDDSSSDLSCAETLNNPDLEWSLLTEIVTEAILGWWRKDHDYDCLPWKIGLRYLHVECLLAVRAFNKFQALAQNVTVNVESVSTLEASLDKQQNGLYENLDYVKNIASLEKELVAVLLASEVECFPGEQVGRMVPVTGRIRGEEKPTTQNKPPSPIPPVERRPLITDDTSSTQTYDQGDVVADEQAKRAIALEALAALKCSKQSVKKKRQQEDSSPLRCKICGKVFAAAPTLQAHYQSHAGIKKFECSVCGEKFTRKQSANYHMLCHSGKVRYTCPWCSKLFRHTGHFKDHLRTHQKLPFLCPECHHEFPTRSTLRRHAKLSHGNESLPIDPPLAIHFPSTADSLEAEANEVDVDDFVGTVTVPSASSYGNQAESSGAEARRAYETARCLAAPLKVPPSSSSLKNRQTASSNTSGRGVLRIPALKGAVLQPPSNPMLPSACEASRDSRFDWSNDALPARADEPIITRIETSPLDPTDFASCNFVLVSP</sequence>
<dbReference type="PROSITE" id="PS00028">
    <property type="entry name" value="ZINC_FINGER_C2H2_1"/>
    <property type="match status" value="4"/>
</dbReference>
<keyword evidence="6" id="KW-0539">Nucleus</keyword>
<evidence type="ECO:0000256" key="6">
    <source>
        <dbReference type="ARBA" id="ARBA00023242"/>
    </source>
</evidence>
<reference evidence="11" key="1">
    <citation type="submission" date="2022-11" db="UniProtKB">
        <authorList>
            <consortium name="WormBaseParasite"/>
        </authorList>
    </citation>
    <scope>IDENTIFICATION</scope>
</reference>
<dbReference type="SMART" id="SM00355">
    <property type="entry name" value="ZnF_C2H2"/>
    <property type="match status" value="5"/>
</dbReference>
<dbReference type="PANTHER" id="PTHR23226">
    <property type="entry name" value="ZINC FINGER AND SCAN DOMAIN-CONTAINING"/>
    <property type="match status" value="1"/>
</dbReference>
<accession>A0A914V9K9</accession>
<feature type="compositionally biased region" description="Low complexity" evidence="8">
    <location>
        <begin position="577"/>
        <end position="586"/>
    </location>
</feature>
<comment type="subcellular location">
    <subcellularLocation>
        <location evidence="1">Nucleus</location>
    </subcellularLocation>
</comment>
<proteinExistence type="predicted"/>
<evidence type="ECO:0000256" key="5">
    <source>
        <dbReference type="ARBA" id="ARBA00022833"/>
    </source>
</evidence>
<dbReference type="InterPro" id="IPR013087">
    <property type="entry name" value="Znf_C2H2_type"/>
</dbReference>
<keyword evidence="3" id="KW-0677">Repeat</keyword>
<keyword evidence="2" id="KW-0479">Metal-binding</keyword>
<feature type="region of interest" description="Disordered" evidence="8">
    <location>
        <begin position="577"/>
        <end position="597"/>
    </location>
</feature>
<evidence type="ECO:0000256" key="4">
    <source>
        <dbReference type="ARBA" id="ARBA00022771"/>
    </source>
</evidence>